<dbReference type="PRINTS" id="PR00457">
    <property type="entry name" value="ANPEROXIDASE"/>
</dbReference>
<accession>A0AAW1QW32</accession>
<evidence type="ECO:0000256" key="4">
    <source>
        <dbReference type="ARBA" id="ARBA00023002"/>
    </source>
</evidence>
<dbReference type="GO" id="GO:0004601">
    <property type="term" value="F:peroxidase activity"/>
    <property type="evidence" value="ECO:0007669"/>
    <property type="project" value="InterPro"/>
</dbReference>
<evidence type="ECO:0000256" key="1">
    <source>
        <dbReference type="ARBA" id="ARBA00022723"/>
    </source>
</evidence>
<dbReference type="GO" id="GO:0006979">
    <property type="term" value="P:response to oxidative stress"/>
    <property type="evidence" value="ECO:0007669"/>
    <property type="project" value="InterPro"/>
</dbReference>
<reference evidence="6 7" key="1">
    <citation type="journal article" date="2024" name="Nat. Commun.">
        <title>Phylogenomics reveals the evolutionary origins of lichenization in chlorophyte algae.</title>
        <authorList>
            <person name="Puginier C."/>
            <person name="Libourel C."/>
            <person name="Otte J."/>
            <person name="Skaloud P."/>
            <person name="Haon M."/>
            <person name="Grisel S."/>
            <person name="Petersen M."/>
            <person name="Berrin J.G."/>
            <person name="Delaux P.M."/>
            <person name="Dal Grande F."/>
            <person name="Keller J."/>
        </authorList>
    </citation>
    <scope>NUCLEOTIDE SEQUENCE [LARGE SCALE GENOMIC DNA]</scope>
    <source>
        <strain evidence="6 7">SAG 245.80</strain>
    </source>
</reference>
<keyword evidence="4" id="KW-0560">Oxidoreductase</keyword>
<keyword evidence="3" id="KW-0223">Dioxygenase</keyword>
<dbReference type="Pfam" id="PF03098">
    <property type="entry name" value="An_peroxidase"/>
    <property type="match status" value="1"/>
</dbReference>
<evidence type="ECO:0000256" key="5">
    <source>
        <dbReference type="ARBA" id="ARBA00023004"/>
    </source>
</evidence>
<dbReference type="GO" id="GO:0006952">
    <property type="term" value="P:defense response"/>
    <property type="evidence" value="ECO:0007669"/>
    <property type="project" value="UniProtKB-KW"/>
</dbReference>
<dbReference type="EMBL" id="JALJOU010000071">
    <property type="protein sequence ID" value="KAK9825685.1"/>
    <property type="molecule type" value="Genomic_DNA"/>
</dbReference>
<dbReference type="InterPro" id="IPR010255">
    <property type="entry name" value="Haem_peroxidase_sf"/>
</dbReference>
<keyword evidence="2" id="KW-0611">Plant defense</keyword>
<evidence type="ECO:0000313" key="6">
    <source>
        <dbReference type="EMBL" id="KAK9825685.1"/>
    </source>
</evidence>
<dbReference type="GO" id="GO:0016702">
    <property type="term" value="F:oxidoreductase activity, acting on single donors with incorporation of molecular oxygen, incorporation of two atoms of oxygen"/>
    <property type="evidence" value="ECO:0007669"/>
    <property type="project" value="TreeGrafter"/>
</dbReference>
<dbReference type="InterPro" id="IPR050783">
    <property type="entry name" value="Oxylipin_biosynth_metab"/>
</dbReference>
<dbReference type="GO" id="GO:0006631">
    <property type="term" value="P:fatty acid metabolic process"/>
    <property type="evidence" value="ECO:0007669"/>
    <property type="project" value="UniProtKB-ARBA"/>
</dbReference>
<protein>
    <submittedName>
        <fullName evidence="6">Uncharacterized protein</fullName>
    </submittedName>
</protein>
<dbReference type="PROSITE" id="PS50292">
    <property type="entry name" value="PEROXIDASE_3"/>
    <property type="match status" value="1"/>
</dbReference>
<dbReference type="Gene3D" id="1.10.640.10">
    <property type="entry name" value="Haem peroxidase domain superfamily, animal type"/>
    <property type="match status" value="1"/>
</dbReference>
<dbReference type="SUPFAM" id="SSF48113">
    <property type="entry name" value="Heme-dependent peroxidases"/>
    <property type="match status" value="1"/>
</dbReference>
<dbReference type="InterPro" id="IPR019791">
    <property type="entry name" value="Haem_peroxidase_animal"/>
</dbReference>
<dbReference type="Proteomes" id="UP001445335">
    <property type="component" value="Unassembled WGS sequence"/>
</dbReference>
<keyword evidence="7" id="KW-1185">Reference proteome</keyword>
<evidence type="ECO:0000256" key="3">
    <source>
        <dbReference type="ARBA" id="ARBA00022964"/>
    </source>
</evidence>
<sequence length="648" mass="73732">MHCVHLAELHSAAPAPRGREGTSYQGGAAYTAVGYWWRDIILEPSVVAVKPTMAGALGIGAQAVLRFTRFFYFHSLPPLILGLVYMSMRRDYLFQHCVRDYSTPEALKYKDGCDSMADHRFTKAALWTDNLTDPGLWEPSPYLIAEKLLKSQTGKRNVAPDYSLFMTSWINLQIHDWFNHNVTDEDPYKVQWGPNDEDIFKLRKTVFDSEGIADNIETPWWDASEIYGTSEERAASLRVGDKKCELRVDDDGFMPLGPNGIPEGGSIRNWWAGLESLTLLFVKEHNYLCEQLRKENSTLSEEDLYQTARLIVAALNARIHTIEWTPALFGNELMNITMHNNWEGLNKAFTDHLLKELHHLGWIPREIIKFVTDMVEKGLPYSRGVGHNVDLDRVPYSLSEDFVSSYRMHPLLPDLYKIDGDSVGAEEMINEKARDVMMKFGNSKILDAFGHQPPTTLTLNNYPDFLTKVNIPGENGPRNMAVVDILRDRERGMVRYNQARRQYGLQAIADFEDLSDDKEVVEAVKSVYKSVEDIDFMVGLLAESPRPKGFIITDTSFYVFIMNASRRLMCDRFYQESYNPDFYTKWGFNHVETTTFKSMILRHYPELEDSIGDVPGGNAFYAWKGTPKYGGLAPVAASLQAPDGVSEL</sequence>
<dbReference type="GO" id="GO:0046872">
    <property type="term" value="F:metal ion binding"/>
    <property type="evidence" value="ECO:0007669"/>
    <property type="project" value="UniProtKB-KW"/>
</dbReference>
<gene>
    <name evidence="6" type="ORF">WJX81_004113</name>
</gene>
<dbReference type="PANTHER" id="PTHR11903:SF11">
    <property type="entry name" value="ALPHA-DIOXYGENASE 1"/>
    <property type="match status" value="1"/>
</dbReference>
<dbReference type="GO" id="GO:0020037">
    <property type="term" value="F:heme binding"/>
    <property type="evidence" value="ECO:0007669"/>
    <property type="project" value="InterPro"/>
</dbReference>
<evidence type="ECO:0000256" key="2">
    <source>
        <dbReference type="ARBA" id="ARBA00022821"/>
    </source>
</evidence>
<proteinExistence type="predicted"/>
<organism evidence="6 7">
    <name type="scientific">Elliptochloris bilobata</name>
    <dbReference type="NCBI Taxonomy" id="381761"/>
    <lineage>
        <taxon>Eukaryota</taxon>
        <taxon>Viridiplantae</taxon>
        <taxon>Chlorophyta</taxon>
        <taxon>core chlorophytes</taxon>
        <taxon>Trebouxiophyceae</taxon>
        <taxon>Trebouxiophyceae incertae sedis</taxon>
        <taxon>Elliptochloris clade</taxon>
        <taxon>Elliptochloris</taxon>
    </lineage>
</organism>
<dbReference type="PANTHER" id="PTHR11903">
    <property type="entry name" value="PROSTAGLANDIN G/H SYNTHASE"/>
    <property type="match status" value="1"/>
</dbReference>
<dbReference type="InterPro" id="IPR037120">
    <property type="entry name" value="Haem_peroxidase_sf_animal"/>
</dbReference>
<comment type="caution">
    <text evidence="6">The sequence shown here is derived from an EMBL/GenBank/DDBJ whole genome shotgun (WGS) entry which is preliminary data.</text>
</comment>
<keyword evidence="1" id="KW-0479">Metal-binding</keyword>
<dbReference type="AlphaFoldDB" id="A0AAW1QW32"/>
<keyword evidence="5" id="KW-0408">Iron</keyword>
<evidence type="ECO:0000313" key="7">
    <source>
        <dbReference type="Proteomes" id="UP001445335"/>
    </source>
</evidence>
<name>A0AAW1QW32_9CHLO</name>